<feature type="domain" description="Bacterial DNA polymerase III alpha subunit NTPase" evidence="1">
    <location>
        <begin position="92"/>
        <end position="171"/>
    </location>
</feature>
<dbReference type="Proteomes" id="UP000029889">
    <property type="component" value="Segment"/>
</dbReference>
<name>A0A097EX08_9CAUD</name>
<keyword evidence="3" id="KW-1185">Reference proteome</keyword>
<accession>A0A097EX08</accession>
<dbReference type="Pfam" id="PF07733">
    <property type="entry name" value="DNA_pol3_alpha"/>
    <property type="match status" value="1"/>
</dbReference>
<gene>
    <name evidence="2" type="primary">56</name>
    <name evidence="2" type="ORF">PBI_121Q_56</name>
</gene>
<sequence>MKVQGNRFISPNGDVKCNLNAVVYAINCGADIQYLQLQEIDEPERLKFNDNCKKFGLEQRMLDYTIEHDKNHELWRYDPVYDNINLRDFFLQKCTSDEARKRVEYELDLYEYYNMTKLLRCMIWLVDYMEENEIFWGLGRGSSVASYCLFLIGLHMVDSLKYELDVNEFLKW</sequence>
<dbReference type="RefSeq" id="YP_009101650.1">
    <property type="nucleotide sequence ID" value="NC_025447.1"/>
</dbReference>
<dbReference type="EMBL" id="KM507819">
    <property type="protein sequence ID" value="AIT13953.1"/>
    <property type="molecule type" value="Genomic_DNA"/>
</dbReference>
<dbReference type="GeneID" id="22111096"/>
<dbReference type="GO" id="GO:0008408">
    <property type="term" value="F:3'-5' exonuclease activity"/>
    <property type="evidence" value="ECO:0007669"/>
    <property type="project" value="InterPro"/>
</dbReference>
<dbReference type="SMR" id="A0A097EX08"/>
<proteinExistence type="predicted"/>
<evidence type="ECO:0000259" key="1">
    <source>
        <dbReference type="Pfam" id="PF07733"/>
    </source>
</evidence>
<dbReference type="GO" id="GO:0006260">
    <property type="term" value="P:DNA replication"/>
    <property type="evidence" value="ECO:0007669"/>
    <property type="project" value="InterPro"/>
</dbReference>
<protein>
    <submittedName>
        <fullName evidence="2">DNA polymerase III alpha subunit</fullName>
    </submittedName>
</protein>
<evidence type="ECO:0000313" key="2">
    <source>
        <dbReference type="EMBL" id="AIT13953.1"/>
    </source>
</evidence>
<reference evidence="2 3" key="1">
    <citation type="submission" date="2014-09" db="EMBL/GenBank/DDBJ databases">
        <authorList>
            <person name="Lapin J.S."/>
            <person name="Pope W.H."/>
            <person name="Hua J."/>
            <person name="Ford M.E."/>
            <person name="Conway J.F."/>
            <person name="Hatfull G.F."/>
            <person name="Hendrix R.W."/>
        </authorList>
    </citation>
    <scope>NUCLEOTIDE SEQUENCE [LARGE SCALE GENOMIC DNA]</scope>
</reference>
<dbReference type="KEGG" id="vg:22111096"/>
<organism evidence="2 3">
    <name type="scientific">Escherichia phage 121Q</name>
    <dbReference type="NCBI Taxonomy" id="1555202"/>
    <lineage>
        <taxon>Viruses</taxon>
        <taxon>Duplodnaviria</taxon>
        <taxon>Heunggongvirae</taxon>
        <taxon>Uroviricota</taxon>
        <taxon>Caudoviricetes</taxon>
        <taxon>Asteriusvirus</taxon>
        <taxon>Asteriusvirus av121Q</taxon>
    </lineage>
</organism>
<evidence type="ECO:0000313" key="3">
    <source>
        <dbReference type="Proteomes" id="UP000029889"/>
    </source>
</evidence>
<dbReference type="InterPro" id="IPR011708">
    <property type="entry name" value="DNA_pol3_alpha_NTPase_dom"/>
</dbReference>
<dbReference type="OrthoDB" id="10109at10239"/>